<comment type="similarity">
    <text evidence="5">Belongs to the protein N5-glutamine methyltransferase family. PrmC subfamily.</text>
</comment>
<feature type="binding site" evidence="5">
    <location>
        <begin position="120"/>
        <end position="124"/>
    </location>
    <ligand>
        <name>S-adenosyl-L-methionine</name>
        <dbReference type="ChEBI" id="CHEBI:59789"/>
    </ligand>
</feature>
<protein>
    <recommendedName>
        <fullName evidence="5">Release factor glutamine methyltransferase</fullName>
        <shortName evidence="5">RF MTase</shortName>
        <ecNumber evidence="5">2.1.1.297</ecNumber>
    </recommendedName>
    <alternativeName>
        <fullName evidence="5">N5-glutamine methyltransferase PrmC</fullName>
    </alternativeName>
    <alternativeName>
        <fullName evidence="5">Protein-(glutamine-N5) MTase PrmC</fullName>
    </alternativeName>
    <alternativeName>
        <fullName evidence="5">Protein-glutamine N-methyltransferase PrmC</fullName>
    </alternativeName>
</protein>
<evidence type="ECO:0000256" key="2">
    <source>
        <dbReference type="ARBA" id="ARBA00022679"/>
    </source>
</evidence>
<comment type="function">
    <text evidence="5">Methylates the class 1 translation termination release factors RF1/PrfA and RF2/PrfB on the glutamine residue of the universally conserved GGQ motif.</text>
</comment>
<dbReference type="PANTHER" id="PTHR18895">
    <property type="entry name" value="HEMK METHYLTRANSFERASE"/>
    <property type="match status" value="1"/>
</dbReference>
<dbReference type="InterPro" id="IPR040758">
    <property type="entry name" value="PrmC_N"/>
</dbReference>
<dbReference type="Proteomes" id="UP000600139">
    <property type="component" value="Unassembled WGS sequence"/>
</dbReference>
<keyword evidence="2 5" id="KW-0808">Transferase</keyword>
<reference evidence="8" key="1">
    <citation type="submission" date="2021-01" db="EMBL/GenBank/DDBJ databases">
        <title>Modified the classification status of verrucomicrobia.</title>
        <authorList>
            <person name="Feng X."/>
        </authorList>
    </citation>
    <scope>NUCLEOTIDE SEQUENCE</scope>
    <source>
        <strain evidence="8">JCM 18052</strain>
    </source>
</reference>
<dbReference type="GO" id="GO:0102559">
    <property type="term" value="F:peptide chain release factor N(5)-glutamine methyltransferase activity"/>
    <property type="evidence" value="ECO:0007669"/>
    <property type="project" value="UniProtKB-EC"/>
</dbReference>
<feature type="binding site" evidence="5">
    <location>
        <position position="185"/>
    </location>
    <ligand>
        <name>S-adenosyl-L-methionine</name>
        <dbReference type="ChEBI" id="CHEBI:59789"/>
    </ligand>
</feature>
<dbReference type="CDD" id="cd02440">
    <property type="entry name" value="AdoMet_MTases"/>
    <property type="match status" value="1"/>
</dbReference>
<dbReference type="GO" id="GO:0032259">
    <property type="term" value="P:methylation"/>
    <property type="evidence" value="ECO:0007669"/>
    <property type="project" value="UniProtKB-KW"/>
</dbReference>
<dbReference type="HAMAP" id="MF_02126">
    <property type="entry name" value="RF_methyltr_PrmC"/>
    <property type="match status" value="1"/>
</dbReference>
<dbReference type="InterPro" id="IPR007848">
    <property type="entry name" value="Small_mtfrase_dom"/>
</dbReference>
<keyword evidence="1 5" id="KW-0489">Methyltransferase</keyword>
<accession>A0A934V6P7</accession>
<dbReference type="InterPro" id="IPR050320">
    <property type="entry name" value="N5-glutamine_MTase"/>
</dbReference>
<evidence type="ECO:0000313" key="9">
    <source>
        <dbReference type="Proteomes" id="UP000600139"/>
    </source>
</evidence>
<dbReference type="PANTHER" id="PTHR18895:SF74">
    <property type="entry name" value="MTRF1L RELEASE FACTOR GLUTAMINE METHYLTRANSFERASE"/>
    <property type="match status" value="1"/>
</dbReference>
<name>A0A934V6P7_9BACT</name>
<dbReference type="InterPro" id="IPR019874">
    <property type="entry name" value="RF_methyltr_PrmC"/>
</dbReference>
<evidence type="ECO:0000256" key="3">
    <source>
        <dbReference type="ARBA" id="ARBA00022691"/>
    </source>
</evidence>
<sequence>MSTVLETIDGGTRYLEKRGIEDARRNMQMLVAHQLDCTRMQLYTQFDRPIDESDLAPLRVNLKKRGEGIPLQHLLGKVWFHKLEFKTDARALIPRPETEELAEFILQWDLSVDSQVLDMGCGSGVLGLTLASERPGWQVTLADISPDALALARENAAAQEIPNARFLQSDLFSAVDSSFDGIVANLPYVPDSERATISREVRHDPELALFSGHDGLDLIRRFIPDAFHRLNPGGWLALEIGHDQASQVAGILDACGFTDIEVKTDLSGIARFPFARRSREPAIGS</sequence>
<dbReference type="EMBL" id="JAENIK010000008">
    <property type="protein sequence ID" value="MBK1815272.1"/>
    <property type="molecule type" value="Genomic_DNA"/>
</dbReference>
<dbReference type="AlphaFoldDB" id="A0A934V6P7"/>
<dbReference type="SUPFAM" id="SSF53335">
    <property type="entry name" value="S-adenosyl-L-methionine-dependent methyltransferases"/>
    <property type="match status" value="1"/>
</dbReference>
<keyword evidence="9" id="KW-1185">Reference proteome</keyword>
<evidence type="ECO:0000256" key="5">
    <source>
        <dbReference type="HAMAP-Rule" id="MF_02126"/>
    </source>
</evidence>
<evidence type="ECO:0000256" key="4">
    <source>
        <dbReference type="ARBA" id="ARBA00048391"/>
    </source>
</evidence>
<evidence type="ECO:0000259" key="7">
    <source>
        <dbReference type="Pfam" id="PF17827"/>
    </source>
</evidence>
<proteinExistence type="inferred from homology"/>
<feature type="domain" description="Release factor glutamine methyltransferase N-terminal" evidence="7">
    <location>
        <begin position="8"/>
        <end position="76"/>
    </location>
</feature>
<dbReference type="Gene3D" id="3.40.50.150">
    <property type="entry name" value="Vaccinia Virus protein VP39"/>
    <property type="match status" value="1"/>
</dbReference>
<gene>
    <name evidence="5 8" type="primary">prmC</name>
    <name evidence="8" type="ORF">JIN84_06590</name>
</gene>
<dbReference type="NCBIfam" id="TIGR00536">
    <property type="entry name" value="hemK_fam"/>
    <property type="match status" value="1"/>
</dbReference>
<dbReference type="Gene3D" id="1.10.8.10">
    <property type="entry name" value="DNA helicase RuvA subunit, C-terminal domain"/>
    <property type="match status" value="1"/>
</dbReference>
<dbReference type="InterPro" id="IPR004556">
    <property type="entry name" value="HemK-like"/>
</dbReference>
<dbReference type="Pfam" id="PF17827">
    <property type="entry name" value="PrmC_N"/>
    <property type="match status" value="1"/>
</dbReference>
<dbReference type="NCBIfam" id="TIGR03534">
    <property type="entry name" value="RF_mod_PrmC"/>
    <property type="match status" value="1"/>
</dbReference>
<dbReference type="Pfam" id="PF05175">
    <property type="entry name" value="MTS"/>
    <property type="match status" value="1"/>
</dbReference>
<dbReference type="RefSeq" id="WP_200350238.1">
    <property type="nucleotide sequence ID" value="NZ_BAABHZ010000012.1"/>
</dbReference>
<evidence type="ECO:0000313" key="8">
    <source>
        <dbReference type="EMBL" id="MBK1815272.1"/>
    </source>
</evidence>
<evidence type="ECO:0000259" key="6">
    <source>
        <dbReference type="Pfam" id="PF05175"/>
    </source>
</evidence>
<comment type="caution">
    <text evidence="5">Lacks conserved residue(s) required for the propagation of feature annotation.</text>
</comment>
<dbReference type="EC" id="2.1.1.297" evidence="5"/>
<comment type="catalytic activity">
    <reaction evidence="4 5">
        <text>L-glutaminyl-[peptide chain release factor] + S-adenosyl-L-methionine = N(5)-methyl-L-glutaminyl-[peptide chain release factor] + S-adenosyl-L-homocysteine + H(+)</text>
        <dbReference type="Rhea" id="RHEA:42896"/>
        <dbReference type="Rhea" id="RHEA-COMP:10271"/>
        <dbReference type="Rhea" id="RHEA-COMP:10272"/>
        <dbReference type="ChEBI" id="CHEBI:15378"/>
        <dbReference type="ChEBI" id="CHEBI:30011"/>
        <dbReference type="ChEBI" id="CHEBI:57856"/>
        <dbReference type="ChEBI" id="CHEBI:59789"/>
        <dbReference type="ChEBI" id="CHEBI:61891"/>
        <dbReference type="EC" id="2.1.1.297"/>
    </reaction>
</comment>
<organism evidence="8 9">
    <name type="scientific">Luteolibacter yonseiensis</name>
    <dbReference type="NCBI Taxonomy" id="1144680"/>
    <lineage>
        <taxon>Bacteria</taxon>
        <taxon>Pseudomonadati</taxon>
        <taxon>Verrucomicrobiota</taxon>
        <taxon>Verrucomicrobiia</taxon>
        <taxon>Verrucomicrobiales</taxon>
        <taxon>Verrucomicrobiaceae</taxon>
        <taxon>Luteolibacter</taxon>
    </lineage>
</organism>
<dbReference type="InterPro" id="IPR029063">
    <property type="entry name" value="SAM-dependent_MTases_sf"/>
</dbReference>
<evidence type="ECO:0000256" key="1">
    <source>
        <dbReference type="ARBA" id="ARBA00022603"/>
    </source>
</evidence>
<feature type="binding site" evidence="5">
    <location>
        <position position="143"/>
    </location>
    <ligand>
        <name>S-adenosyl-L-methionine</name>
        <dbReference type="ChEBI" id="CHEBI:59789"/>
    </ligand>
</feature>
<feature type="domain" description="Methyltransferase small" evidence="6">
    <location>
        <begin position="112"/>
        <end position="193"/>
    </location>
</feature>
<keyword evidence="3 5" id="KW-0949">S-adenosyl-L-methionine</keyword>
<comment type="caution">
    <text evidence="8">The sequence shown here is derived from an EMBL/GenBank/DDBJ whole genome shotgun (WGS) entry which is preliminary data.</text>
</comment>